<reference evidence="3" key="1">
    <citation type="submission" date="2017-02" db="UniProtKB">
        <authorList>
            <consortium name="WormBaseParasite"/>
        </authorList>
    </citation>
    <scope>IDENTIFICATION</scope>
</reference>
<accession>A0A0N4XLT5</accession>
<proteinExistence type="predicted"/>
<dbReference type="STRING" id="27835.A0A0N4XLT5"/>
<evidence type="ECO:0000313" key="3">
    <source>
        <dbReference type="WBParaSite" id="NBR_0000348701-mRNA-1"/>
    </source>
</evidence>
<organism evidence="3">
    <name type="scientific">Nippostrongylus brasiliensis</name>
    <name type="common">Rat hookworm</name>
    <dbReference type="NCBI Taxonomy" id="27835"/>
    <lineage>
        <taxon>Eukaryota</taxon>
        <taxon>Metazoa</taxon>
        <taxon>Ecdysozoa</taxon>
        <taxon>Nematoda</taxon>
        <taxon>Chromadorea</taxon>
        <taxon>Rhabditida</taxon>
        <taxon>Rhabditina</taxon>
        <taxon>Rhabditomorpha</taxon>
        <taxon>Strongyloidea</taxon>
        <taxon>Heligmosomidae</taxon>
        <taxon>Nippostrongylus</taxon>
    </lineage>
</organism>
<dbReference type="WBParaSite" id="NBR_0000348701-mRNA-1">
    <property type="protein sequence ID" value="NBR_0000348701-mRNA-1"/>
    <property type="gene ID" value="NBR_0000348701"/>
</dbReference>
<reference evidence="1 2" key="2">
    <citation type="submission" date="2018-11" db="EMBL/GenBank/DDBJ databases">
        <authorList>
            <consortium name="Pathogen Informatics"/>
        </authorList>
    </citation>
    <scope>NUCLEOTIDE SEQUENCE [LARGE SCALE GENOMIC DNA]</scope>
</reference>
<keyword evidence="2" id="KW-1185">Reference proteome</keyword>
<evidence type="ECO:0000313" key="2">
    <source>
        <dbReference type="Proteomes" id="UP000271162"/>
    </source>
</evidence>
<dbReference type="AlphaFoldDB" id="A0A0N4XLT5"/>
<name>A0A0N4XLT5_NIPBR</name>
<sequence>MEGAEIGDAFEDQEFKPLPEHFEVVTIDVQPDEEVLEYTQEIPPPDEGFLRVCAAIDPNMSEQLRDSVWTQVCTMVEKVDLDVSSNCFRAFSCFPSHIFGYFLSHLPSDFHRVHALVFIMAR</sequence>
<gene>
    <name evidence="1" type="ORF">NBR_LOCUS3487</name>
</gene>
<dbReference type="Proteomes" id="UP000271162">
    <property type="component" value="Unassembled WGS sequence"/>
</dbReference>
<evidence type="ECO:0000313" key="1">
    <source>
        <dbReference type="EMBL" id="VDL67076.1"/>
    </source>
</evidence>
<dbReference type="EMBL" id="UYSL01005263">
    <property type="protein sequence ID" value="VDL67076.1"/>
    <property type="molecule type" value="Genomic_DNA"/>
</dbReference>
<protein>
    <submittedName>
        <fullName evidence="3">Intraflagellar transport protein 46 homolog</fullName>
    </submittedName>
</protein>